<gene>
    <name evidence="1" type="ORF">CLTHE_14920</name>
</gene>
<proteinExistence type="predicted"/>
<dbReference type="GO" id="GO:0009295">
    <property type="term" value="C:nucleoid"/>
    <property type="evidence" value="ECO:0007669"/>
    <property type="project" value="InterPro"/>
</dbReference>
<evidence type="ECO:0000313" key="1">
    <source>
        <dbReference type="EMBL" id="OPX47921.1"/>
    </source>
</evidence>
<accession>A0A1V4SV66</accession>
<comment type="caution">
    <text evidence="1">The sequence shown here is derived from an EMBL/GenBank/DDBJ whole genome shotgun (WGS) entry which is preliminary data.</text>
</comment>
<dbReference type="Proteomes" id="UP000191448">
    <property type="component" value="Unassembled WGS sequence"/>
</dbReference>
<reference evidence="1 2" key="1">
    <citation type="submission" date="2016-02" db="EMBL/GenBank/DDBJ databases">
        <title>Genome sequence of Clostridium thermobutyricum DSM 4928.</title>
        <authorList>
            <person name="Poehlein A."/>
            <person name="Daniel R."/>
        </authorList>
    </citation>
    <scope>NUCLEOTIDE SEQUENCE [LARGE SCALE GENOMIC DNA]</scope>
    <source>
        <strain evidence="1 2">DSM 4928</strain>
    </source>
</reference>
<dbReference type="EMBL" id="LTAY01000037">
    <property type="protein sequence ID" value="OPX47921.1"/>
    <property type="molecule type" value="Genomic_DNA"/>
</dbReference>
<dbReference type="Pfam" id="PF04245">
    <property type="entry name" value="NA37"/>
    <property type="match status" value="1"/>
</dbReference>
<dbReference type="AlphaFoldDB" id="A0A1V4SV66"/>
<evidence type="ECO:0000313" key="2">
    <source>
        <dbReference type="Proteomes" id="UP000191448"/>
    </source>
</evidence>
<dbReference type="OrthoDB" id="3171075at2"/>
<sequence>MEYINDININEAVIHVLDNNSDEPVLNEYSLDLTEDRYKFIFKHIEKCLKDENLKYAVFNDEKSIVKEVCKDYLNGIDHDLINLSKEIAKQLFSIMNGNTNIPSCDLIVASIVTDKGPMIAILKLDYVKNFTHNIEFINEKLGIDIVPLSSGLPGSGQKINKAAFIKPIRDDHFNLMILDKQIRKNLDDEYIYNYFINNFLGCNIVENERDMTKSFVNATEEWIRENFYEEPYKSMKVRNAVKERLREDETIDINNFADEVLSPDEAQNYKMFMTQAVPEKITVDTAWANKKLKRTRLKIDNSIDIYVDDEEYKDSSKFEVVRNGDGTVNLVIKYITNIIEK</sequence>
<organism evidence="1 2">
    <name type="scientific">Clostridium thermobutyricum DSM 4928</name>
    <dbReference type="NCBI Taxonomy" id="1121339"/>
    <lineage>
        <taxon>Bacteria</taxon>
        <taxon>Bacillati</taxon>
        <taxon>Bacillota</taxon>
        <taxon>Clostridia</taxon>
        <taxon>Eubacteriales</taxon>
        <taxon>Clostridiaceae</taxon>
        <taxon>Clostridium</taxon>
    </lineage>
</organism>
<dbReference type="RefSeq" id="WP_080022691.1">
    <property type="nucleotide sequence ID" value="NZ_LTAY01000037.1"/>
</dbReference>
<name>A0A1V4SV66_9CLOT</name>
<dbReference type="InterPro" id="IPR007358">
    <property type="entry name" value="Nucleoid_associated_NdpA"/>
</dbReference>
<protein>
    <submittedName>
        <fullName evidence="1">37-kD nucleoid-associated bacterial protein</fullName>
    </submittedName>
</protein>